<reference evidence="5" key="1">
    <citation type="submission" date="2020-10" db="EMBL/GenBank/DDBJ databases">
        <authorList>
            <person name="Gilroy R."/>
        </authorList>
    </citation>
    <scope>NUCLEOTIDE SEQUENCE</scope>
    <source>
        <strain evidence="5">7293</strain>
    </source>
</reference>
<keyword evidence="1" id="KW-0547">Nucleotide-binding</keyword>
<sequence length="570" mass="64106">MHSWDEIEEFRQKQIVKGEWPTIPELFEMALYRFPERPCFTVFEPDRKDLTYKEAYSKIMQGAALLKASGICKGDRVLINGKNSPDWAIAYFAVLFAGAIVVPIDNQMHADRCMRLSEYAKVKFAICDFDVLEKMKGIGGNWYDSLLGKAMLKGKSDSYIKFTELEIEALEKKVDVSEHDDAAILFTSGTTGNEKGAVLSHRNITSNVYQAANGMGVTEEDVLYALLPLHHSYCCTAVLLETIKHGADCIFGHGIIVSRMIADMKMGKVTVFMGIPLLYNKVIAGIFKQVKEKGAVTYAIVKVLMTLNGWCKKAFGKTPFKPFFDKNITSKLGLDSSKILICGAGPLSPKVFKQYQQLGLNFLQGYGLTETAPILTLNPPEHFKVDSVGKVLPFIDMIIADKDSEGIGEIRVKGPNITRGYLDDEENTKALFDENGYLKTGDLGYLDNDNYLYLKGRAKNIIVTEGGKNVFPEEIEDMFQLYQQIDQILIRGFQMKKDVPCECIEAVIYPSEEYYKDKGLSKEQLQSEIEAIVSEVNRNLVGYKKIEKITLVDKPMEMTTTKKIKRNLVK</sequence>
<comment type="caution">
    <text evidence="5">The sequence shown here is derived from an EMBL/GenBank/DDBJ whole genome shotgun (WGS) entry which is preliminary data.</text>
</comment>
<dbReference type="InterPro" id="IPR042099">
    <property type="entry name" value="ANL_N_sf"/>
</dbReference>
<dbReference type="Proteomes" id="UP000823615">
    <property type="component" value="Unassembled WGS sequence"/>
</dbReference>
<dbReference type="InterPro" id="IPR000873">
    <property type="entry name" value="AMP-dep_synth/lig_dom"/>
</dbReference>
<protein>
    <submittedName>
        <fullName evidence="5">AMP-binding protein</fullName>
    </submittedName>
</protein>
<feature type="domain" description="AMP-dependent synthetase/ligase" evidence="4">
    <location>
        <begin position="28"/>
        <end position="422"/>
    </location>
</feature>
<dbReference type="GO" id="GO:0016020">
    <property type="term" value="C:membrane"/>
    <property type="evidence" value="ECO:0007669"/>
    <property type="project" value="TreeGrafter"/>
</dbReference>
<evidence type="ECO:0000256" key="1">
    <source>
        <dbReference type="ARBA" id="ARBA00022741"/>
    </source>
</evidence>
<dbReference type="AlphaFoldDB" id="A0A9D9H6I0"/>
<dbReference type="PANTHER" id="PTHR43272">
    <property type="entry name" value="LONG-CHAIN-FATTY-ACID--COA LIGASE"/>
    <property type="match status" value="1"/>
</dbReference>
<evidence type="ECO:0000259" key="4">
    <source>
        <dbReference type="Pfam" id="PF00501"/>
    </source>
</evidence>
<evidence type="ECO:0000313" key="5">
    <source>
        <dbReference type="EMBL" id="MBO8436658.1"/>
    </source>
</evidence>
<dbReference type="GO" id="GO:0004467">
    <property type="term" value="F:long-chain fatty acid-CoA ligase activity"/>
    <property type="evidence" value="ECO:0007669"/>
    <property type="project" value="UniProtKB-EC"/>
</dbReference>
<proteinExistence type="predicted"/>
<dbReference type="Gene3D" id="3.40.50.12780">
    <property type="entry name" value="N-terminal domain of ligase-like"/>
    <property type="match status" value="1"/>
</dbReference>
<dbReference type="EMBL" id="JADIMT010000077">
    <property type="protein sequence ID" value="MBO8436658.1"/>
    <property type="molecule type" value="Genomic_DNA"/>
</dbReference>
<comment type="catalytic activity">
    <reaction evidence="3">
        <text>a long-chain fatty acid + ATP + CoA = a long-chain fatty acyl-CoA + AMP + diphosphate</text>
        <dbReference type="Rhea" id="RHEA:15421"/>
        <dbReference type="ChEBI" id="CHEBI:30616"/>
        <dbReference type="ChEBI" id="CHEBI:33019"/>
        <dbReference type="ChEBI" id="CHEBI:57287"/>
        <dbReference type="ChEBI" id="CHEBI:57560"/>
        <dbReference type="ChEBI" id="CHEBI:83139"/>
        <dbReference type="ChEBI" id="CHEBI:456215"/>
        <dbReference type="EC" id="6.2.1.3"/>
    </reaction>
    <physiologicalReaction direction="left-to-right" evidence="3">
        <dbReference type="Rhea" id="RHEA:15422"/>
    </physiologicalReaction>
</comment>
<dbReference type="PANTHER" id="PTHR43272:SF33">
    <property type="entry name" value="AMP-BINDING DOMAIN-CONTAINING PROTEIN-RELATED"/>
    <property type="match status" value="1"/>
</dbReference>
<evidence type="ECO:0000256" key="3">
    <source>
        <dbReference type="ARBA" id="ARBA00024484"/>
    </source>
</evidence>
<dbReference type="Gene3D" id="3.30.300.30">
    <property type="match status" value="1"/>
</dbReference>
<organism evidence="5 6">
    <name type="scientific">Candidatus Ornithospirochaeta stercoripullorum</name>
    <dbReference type="NCBI Taxonomy" id="2840899"/>
    <lineage>
        <taxon>Bacteria</taxon>
        <taxon>Pseudomonadati</taxon>
        <taxon>Spirochaetota</taxon>
        <taxon>Spirochaetia</taxon>
        <taxon>Spirochaetales</taxon>
        <taxon>Spirochaetaceae</taxon>
        <taxon>Spirochaetaceae incertae sedis</taxon>
        <taxon>Candidatus Ornithospirochaeta</taxon>
    </lineage>
</organism>
<dbReference type="GO" id="GO:0005524">
    <property type="term" value="F:ATP binding"/>
    <property type="evidence" value="ECO:0007669"/>
    <property type="project" value="UniProtKB-KW"/>
</dbReference>
<evidence type="ECO:0000256" key="2">
    <source>
        <dbReference type="ARBA" id="ARBA00022840"/>
    </source>
</evidence>
<dbReference type="SUPFAM" id="SSF56801">
    <property type="entry name" value="Acetyl-CoA synthetase-like"/>
    <property type="match status" value="1"/>
</dbReference>
<gene>
    <name evidence="5" type="ORF">IAA97_06735</name>
</gene>
<reference evidence="5" key="2">
    <citation type="journal article" date="2021" name="PeerJ">
        <title>Extensive microbial diversity within the chicken gut microbiome revealed by metagenomics and culture.</title>
        <authorList>
            <person name="Gilroy R."/>
            <person name="Ravi A."/>
            <person name="Getino M."/>
            <person name="Pursley I."/>
            <person name="Horton D.L."/>
            <person name="Alikhan N.F."/>
            <person name="Baker D."/>
            <person name="Gharbi K."/>
            <person name="Hall N."/>
            <person name="Watson M."/>
            <person name="Adriaenssens E.M."/>
            <person name="Foster-Nyarko E."/>
            <person name="Jarju S."/>
            <person name="Secka A."/>
            <person name="Antonio M."/>
            <person name="Oren A."/>
            <person name="Chaudhuri R.R."/>
            <person name="La Ragione R."/>
            <person name="Hildebrand F."/>
            <person name="Pallen M.J."/>
        </authorList>
    </citation>
    <scope>NUCLEOTIDE SEQUENCE</scope>
    <source>
        <strain evidence="5">7293</strain>
    </source>
</reference>
<evidence type="ECO:0000313" key="6">
    <source>
        <dbReference type="Proteomes" id="UP000823615"/>
    </source>
</evidence>
<name>A0A9D9H6I0_9SPIO</name>
<dbReference type="Pfam" id="PF00501">
    <property type="entry name" value="AMP-binding"/>
    <property type="match status" value="1"/>
</dbReference>
<accession>A0A9D9H6I0</accession>
<keyword evidence="2" id="KW-0067">ATP-binding</keyword>
<dbReference type="InterPro" id="IPR045851">
    <property type="entry name" value="AMP-bd_C_sf"/>
</dbReference>